<accession>A0A834UCG2</accession>
<evidence type="ECO:0000256" key="1">
    <source>
        <dbReference type="SAM" id="MobiDB-lite"/>
    </source>
</evidence>
<dbReference type="EMBL" id="JACSDY010000004">
    <property type="protein sequence ID" value="KAF7429927.1"/>
    <property type="molecule type" value="Genomic_DNA"/>
</dbReference>
<dbReference type="AlphaFoldDB" id="A0A834UCG2"/>
<name>A0A834UCG2_VESPE</name>
<evidence type="ECO:0000313" key="2">
    <source>
        <dbReference type="EMBL" id="KAF7429927.1"/>
    </source>
</evidence>
<protein>
    <submittedName>
        <fullName evidence="2">Uncharacterized protein</fullName>
    </submittedName>
</protein>
<evidence type="ECO:0000313" key="3">
    <source>
        <dbReference type="Proteomes" id="UP000600918"/>
    </source>
</evidence>
<reference evidence="2" key="1">
    <citation type="journal article" date="2020" name="G3 (Bethesda)">
        <title>High-Quality Assemblies for Three Invasive Social Wasps from the &lt;i&gt;Vespula&lt;/i&gt; Genus.</title>
        <authorList>
            <person name="Harrop T.W.R."/>
            <person name="Guhlin J."/>
            <person name="McLaughlin G.M."/>
            <person name="Permina E."/>
            <person name="Stockwell P."/>
            <person name="Gilligan J."/>
            <person name="Le Lec M.F."/>
            <person name="Gruber M.A.M."/>
            <person name="Quinn O."/>
            <person name="Lovegrove M."/>
            <person name="Duncan E.J."/>
            <person name="Remnant E.J."/>
            <person name="Van Eeckhoven J."/>
            <person name="Graham B."/>
            <person name="Knapp R.A."/>
            <person name="Langford K.W."/>
            <person name="Kronenberg Z."/>
            <person name="Press M.O."/>
            <person name="Eacker S.M."/>
            <person name="Wilson-Rankin E.E."/>
            <person name="Purcell J."/>
            <person name="Lester P.J."/>
            <person name="Dearden P.K."/>
        </authorList>
    </citation>
    <scope>NUCLEOTIDE SEQUENCE</scope>
    <source>
        <strain evidence="2">Volc-1</strain>
    </source>
</reference>
<feature type="region of interest" description="Disordered" evidence="1">
    <location>
        <begin position="1"/>
        <end position="20"/>
    </location>
</feature>
<sequence length="81" mass="8399">MCEIEGLESQSPGVSGPYKRNVRNVQKNKTSSMGVARGVSCNGGGGGGGGGGDDENRDGRGTMLNRAKIENTIYPTLFYSG</sequence>
<keyword evidence="3" id="KW-1185">Reference proteome</keyword>
<feature type="compositionally biased region" description="Gly residues" evidence="1">
    <location>
        <begin position="41"/>
        <end position="51"/>
    </location>
</feature>
<dbReference type="Proteomes" id="UP000600918">
    <property type="component" value="Unassembled WGS sequence"/>
</dbReference>
<feature type="region of interest" description="Disordered" evidence="1">
    <location>
        <begin position="25"/>
        <end position="63"/>
    </location>
</feature>
<proteinExistence type="predicted"/>
<gene>
    <name evidence="2" type="ORF">H0235_006325</name>
</gene>
<comment type="caution">
    <text evidence="2">The sequence shown here is derived from an EMBL/GenBank/DDBJ whole genome shotgun (WGS) entry which is preliminary data.</text>
</comment>
<organism evidence="2 3">
    <name type="scientific">Vespula pensylvanica</name>
    <name type="common">Western yellow jacket</name>
    <name type="synonym">Wasp</name>
    <dbReference type="NCBI Taxonomy" id="30213"/>
    <lineage>
        <taxon>Eukaryota</taxon>
        <taxon>Metazoa</taxon>
        <taxon>Ecdysozoa</taxon>
        <taxon>Arthropoda</taxon>
        <taxon>Hexapoda</taxon>
        <taxon>Insecta</taxon>
        <taxon>Pterygota</taxon>
        <taxon>Neoptera</taxon>
        <taxon>Endopterygota</taxon>
        <taxon>Hymenoptera</taxon>
        <taxon>Apocrita</taxon>
        <taxon>Aculeata</taxon>
        <taxon>Vespoidea</taxon>
        <taxon>Vespidae</taxon>
        <taxon>Vespinae</taxon>
        <taxon>Vespula</taxon>
    </lineage>
</organism>